<reference evidence="3" key="1">
    <citation type="submission" date="2020-05" db="EMBL/GenBank/DDBJ databases">
        <authorList>
            <person name="Chiriac C."/>
            <person name="Salcher M."/>
            <person name="Ghai R."/>
            <person name="Kavagutti S V."/>
        </authorList>
    </citation>
    <scope>NUCLEOTIDE SEQUENCE</scope>
</reference>
<dbReference type="Pfam" id="PF19853">
    <property type="entry name" value="DUF6328"/>
    <property type="match status" value="1"/>
</dbReference>
<keyword evidence="2" id="KW-1133">Transmembrane helix</keyword>
<dbReference type="InterPro" id="IPR046291">
    <property type="entry name" value="DUF6328"/>
</dbReference>
<evidence type="ECO:0000256" key="1">
    <source>
        <dbReference type="SAM" id="MobiDB-lite"/>
    </source>
</evidence>
<keyword evidence="2" id="KW-0812">Transmembrane</keyword>
<dbReference type="EMBL" id="CAFBLX010000025">
    <property type="protein sequence ID" value="CAB4880819.1"/>
    <property type="molecule type" value="Genomic_DNA"/>
</dbReference>
<feature type="transmembrane region" description="Helical" evidence="2">
    <location>
        <begin position="75"/>
        <end position="97"/>
    </location>
</feature>
<keyword evidence="2" id="KW-0472">Membrane</keyword>
<organism evidence="3">
    <name type="scientific">freshwater metagenome</name>
    <dbReference type="NCBI Taxonomy" id="449393"/>
    <lineage>
        <taxon>unclassified sequences</taxon>
        <taxon>metagenomes</taxon>
        <taxon>ecological metagenomes</taxon>
    </lineage>
</organism>
<sequence>MTTGDEDEDEDEDEDHRAWNDKARNETPTQQLDRNWSSLLQELRVVQTGVQLLTGFLMTLPFQARFDGLSTAGHVVYLTTVSASMLATILLVAPVSMHRLLFRQRAIGVIVRVGNILAISGLAMLGVTLVGAAALTFEIVLGVRAAAPAAAVVASTAVAFWFLLPRIHRRR</sequence>
<name>A0A6J7EL17_9ZZZZ</name>
<feature type="transmembrane region" description="Helical" evidence="2">
    <location>
        <begin position="109"/>
        <end position="135"/>
    </location>
</feature>
<evidence type="ECO:0000256" key="2">
    <source>
        <dbReference type="SAM" id="Phobius"/>
    </source>
</evidence>
<protein>
    <submittedName>
        <fullName evidence="3">Unannotated protein</fullName>
    </submittedName>
</protein>
<evidence type="ECO:0000313" key="3">
    <source>
        <dbReference type="EMBL" id="CAB4880819.1"/>
    </source>
</evidence>
<accession>A0A6J7EL17</accession>
<proteinExistence type="predicted"/>
<feature type="transmembrane region" description="Helical" evidence="2">
    <location>
        <begin position="141"/>
        <end position="164"/>
    </location>
</feature>
<feature type="compositionally biased region" description="Basic and acidic residues" evidence="1">
    <location>
        <begin position="15"/>
        <end position="25"/>
    </location>
</feature>
<gene>
    <name evidence="3" type="ORF">UFOPK3472_00604</name>
</gene>
<feature type="compositionally biased region" description="Acidic residues" evidence="1">
    <location>
        <begin position="1"/>
        <end position="14"/>
    </location>
</feature>
<dbReference type="AlphaFoldDB" id="A0A6J7EL17"/>
<feature type="region of interest" description="Disordered" evidence="1">
    <location>
        <begin position="1"/>
        <end position="30"/>
    </location>
</feature>